<sequence length="59" mass="6881">MNENSTENIKENLSLGQCSLITLGIEYEKFLILLILVKKRGFLVCGFEFAWYREASNHR</sequence>
<evidence type="ECO:0000313" key="2">
    <source>
        <dbReference type="Proteomes" id="UP000183832"/>
    </source>
</evidence>
<dbReference type="Proteomes" id="UP000183832">
    <property type="component" value="Unassembled WGS sequence"/>
</dbReference>
<evidence type="ECO:0000313" key="1">
    <source>
        <dbReference type="EMBL" id="CRK95259.1"/>
    </source>
</evidence>
<dbReference type="EMBL" id="CVRI01000041">
    <property type="protein sequence ID" value="CRK95259.1"/>
    <property type="molecule type" value="Genomic_DNA"/>
</dbReference>
<keyword evidence="2" id="KW-1185">Reference proteome</keyword>
<proteinExistence type="predicted"/>
<name>A0A1J1I503_9DIPT</name>
<reference evidence="1 2" key="1">
    <citation type="submission" date="2015-04" db="EMBL/GenBank/DDBJ databases">
        <authorList>
            <person name="Syromyatnikov M.Y."/>
            <person name="Popov V.N."/>
        </authorList>
    </citation>
    <scope>NUCLEOTIDE SEQUENCE [LARGE SCALE GENOMIC DNA]</scope>
</reference>
<protein>
    <submittedName>
        <fullName evidence="1">CLUMA_CG008896, isoform A</fullName>
    </submittedName>
</protein>
<organism evidence="1 2">
    <name type="scientific">Clunio marinus</name>
    <dbReference type="NCBI Taxonomy" id="568069"/>
    <lineage>
        <taxon>Eukaryota</taxon>
        <taxon>Metazoa</taxon>
        <taxon>Ecdysozoa</taxon>
        <taxon>Arthropoda</taxon>
        <taxon>Hexapoda</taxon>
        <taxon>Insecta</taxon>
        <taxon>Pterygota</taxon>
        <taxon>Neoptera</taxon>
        <taxon>Endopterygota</taxon>
        <taxon>Diptera</taxon>
        <taxon>Nematocera</taxon>
        <taxon>Chironomoidea</taxon>
        <taxon>Chironomidae</taxon>
        <taxon>Clunio</taxon>
    </lineage>
</organism>
<dbReference type="AlphaFoldDB" id="A0A1J1I503"/>
<gene>
    <name evidence="1" type="ORF">CLUMA_CG008896</name>
</gene>
<accession>A0A1J1I503</accession>